<name>A0A101MT52_PENFR</name>
<protein>
    <submittedName>
        <fullName evidence="1">Uncharacterized protein</fullName>
    </submittedName>
</protein>
<dbReference type="Proteomes" id="UP000055045">
    <property type="component" value="Unassembled WGS sequence"/>
</dbReference>
<evidence type="ECO:0000313" key="2">
    <source>
        <dbReference type="Proteomes" id="UP000055045"/>
    </source>
</evidence>
<organism evidence="1 2">
    <name type="scientific">Penicillium freii</name>
    <dbReference type="NCBI Taxonomy" id="48697"/>
    <lineage>
        <taxon>Eukaryota</taxon>
        <taxon>Fungi</taxon>
        <taxon>Dikarya</taxon>
        <taxon>Ascomycota</taxon>
        <taxon>Pezizomycotina</taxon>
        <taxon>Eurotiomycetes</taxon>
        <taxon>Eurotiomycetidae</taxon>
        <taxon>Eurotiales</taxon>
        <taxon>Aspergillaceae</taxon>
        <taxon>Penicillium</taxon>
    </lineage>
</organism>
<accession>A0A101MT52</accession>
<proteinExistence type="predicted"/>
<evidence type="ECO:0000313" key="1">
    <source>
        <dbReference type="EMBL" id="KUM66162.1"/>
    </source>
</evidence>
<reference evidence="1 2" key="1">
    <citation type="submission" date="2015-10" db="EMBL/GenBank/DDBJ databases">
        <title>Genome sequencing of Penicillium freii.</title>
        <authorList>
            <person name="Nguyen H.D."/>
            <person name="Visagie C.M."/>
            <person name="Seifert K.A."/>
        </authorList>
    </citation>
    <scope>NUCLEOTIDE SEQUENCE [LARGE SCALE GENOMIC DNA]</scope>
    <source>
        <strain evidence="1 2">DAOM 242723</strain>
    </source>
</reference>
<sequence>MYMCSNTGLSGWAELRNRTRLCFHTMLKLLIKTAVPVANFPTRFFLRSHPRLPLDSSISQNTSDGTILV</sequence>
<keyword evidence="2" id="KW-1185">Reference proteome</keyword>
<dbReference type="AlphaFoldDB" id="A0A101MT52"/>
<dbReference type="EMBL" id="LLXE01000013">
    <property type="protein sequence ID" value="KUM66162.1"/>
    <property type="molecule type" value="Genomic_DNA"/>
</dbReference>
<gene>
    <name evidence="1" type="ORF">ACN42_g907</name>
</gene>
<comment type="caution">
    <text evidence="1">The sequence shown here is derived from an EMBL/GenBank/DDBJ whole genome shotgun (WGS) entry which is preliminary data.</text>
</comment>